<dbReference type="OrthoDB" id="2138274at2759"/>
<dbReference type="Proteomes" id="UP000596742">
    <property type="component" value="Unassembled WGS sequence"/>
</dbReference>
<dbReference type="SUPFAM" id="SSF56672">
    <property type="entry name" value="DNA/RNA polymerases"/>
    <property type="match status" value="1"/>
</dbReference>
<name>A0A8B6BUK2_MYTGA</name>
<evidence type="ECO:0000256" key="1">
    <source>
        <dbReference type="SAM" id="MobiDB-lite"/>
    </source>
</evidence>
<keyword evidence="3" id="KW-1185">Reference proteome</keyword>
<comment type="caution">
    <text evidence="2">The sequence shown here is derived from an EMBL/GenBank/DDBJ whole genome shotgun (WGS) entry which is preliminary data.</text>
</comment>
<protein>
    <recommendedName>
        <fullName evidence="4">DNA-directed DNA polymerase</fullName>
    </recommendedName>
</protein>
<dbReference type="PANTHER" id="PTHR31511">
    <property type="entry name" value="PROTEIN CBG23764"/>
    <property type="match status" value="1"/>
</dbReference>
<dbReference type="PANTHER" id="PTHR31511:SF12">
    <property type="entry name" value="RHO TERMINATION FACTOR N-TERMINAL DOMAIN-CONTAINING PROTEIN"/>
    <property type="match status" value="1"/>
</dbReference>
<proteinExistence type="predicted"/>
<evidence type="ECO:0000313" key="2">
    <source>
        <dbReference type="EMBL" id="VDH96058.1"/>
    </source>
</evidence>
<dbReference type="AlphaFoldDB" id="A0A8B6BUK2"/>
<gene>
    <name evidence="2" type="ORF">MGAL_10B055878</name>
</gene>
<accession>A0A8B6BUK2</accession>
<feature type="region of interest" description="Disordered" evidence="1">
    <location>
        <begin position="309"/>
        <end position="380"/>
    </location>
</feature>
<reference evidence="2" key="1">
    <citation type="submission" date="2018-11" db="EMBL/GenBank/DDBJ databases">
        <authorList>
            <person name="Alioto T."/>
            <person name="Alioto T."/>
        </authorList>
    </citation>
    <scope>NUCLEOTIDE SEQUENCE</scope>
</reference>
<dbReference type="EMBL" id="UYJE01000760">
    <property type="protein sequence ID" value="VDH96058.1"/>
    <property type="molecule type" value="Genomic_DNA"/>
</dbReference>
<evidence type="ECO:0008006" key="4">
    <source>
        <dbReference type="Google" id="ProtNLM"/>
    </source>
</evidence>
<dbReference type="InterPro" id="IPR043502">
    <property type="entry name" value="DNA/RNA_pol_sf"/>
</dbReference>
<evidence type="ECO:0000313" key="3">
    <source>
        <dbReference type="Proteomes" id="UP000596742"/>
    </source>
</evidence>
<organism evidence="2 3">
    <name type="scientific">Mytilus galloprovincialis</name>
    <name type="common">Mediterranean mussel</name>
    <dbReference type="NCBI Taxonomy" id="29158"/>
    <lineage>
        <taxon>Eukaryota</taxon>
        <taxon>Metazoa</taxon>
        <taxon>Spiralia</taxon>
        <taxon>Lophotrochozoa</taxon>
        <taxon>Mollusca</taxon>
        <taxon>Bivalvia</taxon>
        <taxon>Autobranchia</taxon>
        <taxon>Pteriomorphia</taxon>
        <taxon>Mytilida</taxon>
        <taxon>Mytiloidea</taxon>
        <taxon>Mytilidae</taxon>
        <taxon>Mytilinae</taxon>
        <taxon>Mytilus</taxon>
    </lineage>
</organism>
<sequence length="435" mass="49143">MDEVIKLNPDLHKLARESKEKRGTNYNIEGTTVNYVMCSLENKALMAAFDYLTEQEIEVGSLVFDGLMIHKKGVPRTRLPEILQGCSQRVKEVVGADITFTVKEMDEGYDIPTAEIGQKSHNLDLLLRKGVYPYDYMDSFERLQETQLPPKEAFFSTLTGEHISDEDYAHAQKVWEAFGCKTMRDYHDLYLETDVVLLTDVFENFRKICMEQYGLDPVHYYTAPGLAYDAALKFSNIKLELLTDPDMMLMVEKGIRGGLTMASQRYARANNPYVQDFDPSKPTNYLMYLDANNLYGWAMSRALPTGGFNGSRIPQGAPRSSQRLSPRTGIHGDQWSQEAGGQPPRQGEICGSLRESQEVSCPGAEAEEDPPSPQIHPEPMAEGLRGEEYGLQDCSIHRLSRRTSSSSWSTRYSGRPWKISGIGWTCDWSIARRSP</sequence>